<evidence type="ECO:0000256" key="6">
    <source>
        <dbReference type="SAM" id="MobiDB-lite"/>
    </source>
</evidence>
<evidence type="ECO:0000313" key="8">
    <source>
        <dbReference type="EMBL" id="KAG0288441.1"/>
    </source>
</evidence>
<gene>
    <name evidence="8" type="primary">AP4B1</name>
    <name evidence="8" type="ORF">BGZ96_007808</name>
</gene>
<accession>A0ABQ7K1S5</accession>
<evidence type="ECO:0000259" key="7">
    <source>
        <dbReference type="Pfam" id="PF01602"/>
    </source>
</evidence>
<evidence type="ECO:0000256" key="5">
    <source>
        <dbReference type="ARBA" id="ARBA00023136"/>
    </source>
</evidence>
<evidence type="ECO:0000256" key="3">
    <source>
        <dbReference type="ARBA" id="ARBA00022448"/>
    </source>
</evidence>
<feature type="compositionally biased region" description="Polar residues" evidence="6">
    <location>
        <begin position="536"/>
        <end position="549"/>
    </location>
</feature>
<dbReference type="Gene3D" id="1.25.10.10">
    <property type="entry name" value="Leucine-rich Repeat Variant"/>
    <property type="match status" value="2"/>
</dbReference>
<keyword evidence="3" id="KW-0813">Transport</keyword>
<keyword evidence="5" id="KW-0472">Membrane</keyword>
<dbReference type="InterPro" id="IPR011989">
    <property type="entry name" value="ARM-like"/>
</dbReference>
<dbReference type="Pfam" id="PF01602">
    <property type="entry name" value="Adaptin_N"/>
    <property type="match status" value="1"/>
</dbReference>
<comment type="similarity">
    <text evidence="2">Belongs to the adaptor complexes large subunit family.</text>
</comment>
<feature type="compositionally biased region" description="Low complexity" evidence="6">
    <location>
        <begin position="726"/>
        <end position="746"/>
    </location>
</feature>
<evidence type="ECO:0000256" key="2">
    <source>
        <dbReference type="ARBA" id="ARBA00006613"/>
    </source>
</evidence>
<protein>
    <submittedName>
        <fullName evidence="8">AP-4 complex subunit beta-1</fullName>
    </submittedName>
</protein>
<evidence type="ECO:0000256" key="1">
    <source>
        <dbReference type="ARBA" id="ARBA00004308"/>
    </source>
</evidence>
<keyword evidence="4" id="KW-0653">Protein transport</keyword>
<feature type="region of interest" description="Disordered" evidence="6">
    <location>
        <begin position="533"/>
        <end position="567"/>
    </location>
</feature>
<dbReference type="SUPFAM" id="SSF48371">
    <property type="entry name" value="ARM repeat"/>
    <property type="match status" value="1"/>
</dbReference>
<dbReference type="EMBL" id="JAAAIM010000411">
    <property type="protein sequence ID" value="KAG0288441.1"/>
    <property type="molecule type" value="Genomic_DNA"/>
</dbReference>
<dbReference type="PANTHER" id="PTHR11134">
    <property type="entry name" value="ADAPTOR COMPLEX SUBUNIT BETA FAMILY MEMBER"/>
    <property type="match status" value="1"/>
</dbReference>
<dbReference type="Proteomes" id="UP001194696">
    <property type="component" value="Unassembled WGS sequence"/>
</dbReference>
<feature type="region of interest" description="Disordered" evidence="6">
    <location>
        <begin position="719"/>
        <end position="761"/>
    </location>
</feature>
<dbReference type="InterPro" id="IPR002553">
    <property type="entry name" value="Clathrin/coatomer_adapt-like_N"/>
</dbReference>
<keyword evidence="9" id="KW-1185">Reference proteome</keyword>
<comment type="subcellular location">
    <subcellularLocation>
        <location evidence="1">Endomembrane system</location>
    </subcellularLocation>
</comment>
<evidence type="ECO:0000313" key="9">
    <source>
        <dbReference type="Proteomes" id="UP001194696"/>
    </source>
</evidence>
<proteinExistence type="inferred from homology"/>
<dbReference type="InterPro" id="IPR026739">
    <property type="entry name" value="AP_beta"/>
</dbReference>
<evidence type="ECO:0000256" key="4">
    <source>
        <dbReference type="ARBA" id="ARBA00022927"/>
    </source>
</evidence>
<feature type="domain" description="Clathrin/coatomer adaptor adaptin-like N-terminal" evidence="7">
    <location>
        <begin position="6"/>
        <end position="223"/>
    </location>
</feature>
<feature type="region of interest" description="Disordered" evidence="6">
    <location>
        <begin position="367"/>
        <end position="400"/>
    </location>
</feature>
<comment type="caution">
    <text evidence="8">The sequence shown here is derived from an EMBL/GenBank/DDBJ whole genome shotgun (WGS) entry which is preliminary data.</text>
</comment>
<reference evidence="8 9" key="1">
    <citation type="journal article" date="2020" name="Fungal Divers.">
        <title>Resolving the Mortierellaceae phylogeny through synthesis of multi-gene phylogenetics and phylogenomics.</title>
        <authorList>
            <person name="Vandepol N."/>
            <person name="Liber J."/>
            <person name="Desiro A."/>
            <person name="Na H."/>
            <person name="Kennedy M."/>
            <person name="Barry K."/>
            <person name="Grigoriev I.V."/>
            <person name="Miller A.N."/>
            <person name="O'Donnell K."/>
            <person name="Stajich J.E."/>
            <person name="Bonito G."/>
        </authorList>
    </citation>
    <scope>NUCLEOTIDE SEQUENCE [LARGE SCALE GENOMIC DNA]</scope>
    <source>
        <strain evidence="8 9">AD045</strain>
    </source>
</reference>
<name>A0ABQ7K1S5_9FUNG</name>
<organism evidence="8 9">
    <name type="scientific">Linnemannia gamsii</name>
    <dbReference type="NCBI Taxonomy" id="64522"/>
    <lineage>
        <taxon>Eukaryota</taxon>
        <taxon>Fungi</taxon>
        <taxon>Fungi incertae sedis</taxon>
        <taxon>Mucoromycota</taxon>
        <taxon>Mortierellomycotina</taxon>
        <taxon>Mortierellomycetes</taxon>
        <taxon>Mortierellales</taxon>
        <taxon>Mortierellaceae</taxon>
        <taxon>Linnemannia</taxon>
    </lineage>
</organism>
<dbReference type="InterPro" id="IPR016024">
    <property type="entry name" value="ARM-type_fold"/>
</dbReference>
<sequence length="870" mass="96692">MDVAELTEAFKDQAAHPSHALLMQRVQELMGQGIDVSTFFATMVSSASTRDIPIKKIAYAFLARYGHTNEELCFLGINTLHQDCVDLDPTVRALALRTLCSLGQRSVMRFMLQPLNKGFQDKNANVRKTAAMACISLFELDPVFVLGNEIVDKLYGLLSDKDAQVVVNAILALEAILVDEGGVVINHAIAHHLIRRYKDWTPGQLQVVLGVLCRYKPETDDEIYEIMDLAEIDEDVQTTVEETLFKHLDSPCPDLVFASLHHLALILEKSGKLRHSNPQHLSAIFCKPNDPIVIKLKKLELCTIVAQFSLVPVTSFILDHLCFAASMKEMAQFQKSSRNRLDRQYISAQLEVVCAAIESIGTIGSNYGSRQRHGDSDAGDTGESAGDPANETVGPLTRGEIEKTKRSVGKACLDRLYQLLSLISDLGNETERQKGNKANSAWSHQNLVVLNLDESQVAMIQSTLLLAIEACWQRNYEAMRRQGESPQDREGYHGIMDASQVRILGLLLLRHLDQDELDRMAKRWKPLRYRYDTAADGNSTTPSASSSTIDLHHHHHHQHRPQTFPGDISRLARISGLKMLLLEESIQHHIIMKQQQLSTKLPAGITDGGVAFPEENEDSRLSAAAKSAIEKRLPYVELLQQQVQDMVQSIDTVPYSRTAAGPLDSTIKATRDEQLAILHLACHLVAFSIEHQDSSQLDQSQFGQRLAILAQTVSRLTMGDEISPTSSRQSVGGRRGSDLLTLDTDTATPGKESSNSNRDVVRGKVSRDVVDQARLIHSLFLRPLLDSTTSTTTELPPLPATTQPLDSPVFKTEKYRQLVRQKLTDKFGVQPKTAAPSADQDLAAPPIDMGRLLHYDWRFQIGFNTLAALR</sequence>